<gene>
    <name evidence="6" type="ORF">NIES46_38220</name>
</gene>
<feature type="region of interest" description="Disordered" evidence="4">
    <location>
        <begin position="50"/>
        <end position="83"/>
    </location>
</feature>
<dbReference type="CDD" id="cd19481">
    <property type="entry name" value="RecA-like_protease"/>
    <property type="match status" value="1"/>
</dbReference>
<dbReference type="PANTHER" id="PTHR23073">
    <property type="entry name" value="26S PROTEASOME REGULATORY SUBUNIT"/>
    <property type="match status" value="1"/>
</dbReference>
<name>A0A5M3TCX5_LIMPL</name>
<feature type="compositionally biased region" description="Basic and acidic residues" evidence="4">
    <location>
        <begin position="344"/>
        <end position="362"/>
    </location>
</feature>
<evidence type="ECO:0000256" key="1">
    <source>
        <dbReference type="ARBA" id="ARBA00006914"/>
    </source>
</evidence>
<dbReference type="Pfam" id="PF00004">
    <property type="entry name" value="AAA"/>
    <property type="match status" value="1"/>
</dbReference>
<comment type="caution">
    <text evidence="6">The sequence shown here is derived from an EMBL/GenBank/DDBJ whole genome shotgun (WGS) entry which is preliminary data.</text>
</comment>
<dbReference type="InterPro" id="IPR050221">
    <property type="entry name" value="26S_Proteasome_ATPase"/>
</dbReference>
<dbReference type="InterPro" id="IPR003959">
    <property type="entry name" value="ATPase_AAA_core"/>
</dbReference>
<dbReference type="GeneID" id="301684597"/>
<evidence type="ECO:0000256" key="3">
    <source>
        <dbReference type="ARBA" id="ARBA00022840"/>
    </source>
</evidence>
<reference evidence="6 7" key="1">
    <citation type="journal article" date="2019" name="J Genomics">
        <title>The Draft Genome of a Hydrogen-producing Cyanobacterium, Arthrospira platensis NIES-46.</title>
        <authorList>
            <person name="Suzuki S."/>
            <person name="Yamaguchi H."/>
            <person name="Kawachi M."/>
        </authorList>
    </citation>
    <scope>NUCLEOTIDE SEQUENCE [LARGE SCALE GENOMIC DNA]</scope>
    <source>
        <strain evidence="6 7">NIES-46</strain>
    </source>
</reference>
<dbReference type="EMBL" id="BIMW01000147">
    <property type="protein sequence ID" value="GCE95756.1"/>
    <property type="molecule type" value="Genomic_DNA"/>
</dbReference>
<organism evidence="6 7">
    <name type="scientific">Limnospira platensis NIES-46</name>
    <dbReference type="NCBI Taxonomy" id="1236695"/>
    <lineage>
        <taxon>Bacteria</taxon>
        <taxon>Bacillati</taxon>
        <taxon>Cyanobacteriota</taxon>
        <taxon>Cyanophyceae</taxon>
        <taxon>Oscillatoriophycideae</taxon>
        <taxon>Oscillatoriales</taxon>
        <taxon>Sirenicapillariaceae</taxon>
        <taxon>Limnospira</taxon>
    </lineage>
</organism>
<protein>
    <submittedName>
        <fullName evidence="6">AAA family ATPase</fullName>
    </submittedName>
</protein>
<dbReference type="SUPFAM" id="SSF52540">
    <property type="entry name" value="P-loop containing nucleoside triphosphate hydrolases"/>
    <property type="match status" value="1"/>
</dbReference>
<dbReference type="SMART" id="SM00382">
    <property type="entry name" value="AAA"/>
    <property type="match status" value="1"/>
</dbReference>
<evidence type="ECO:0000256" key="4">
    <source>
        <dbReference type="SAM" id="MobiDB-lite"/>
    </source>
</evidence>
<evidence type="ECO:0000313" key="6">
    <source>
        <dbReference type="EMBL" id="GCE95756.1"/>
    </source>
</evidence>
<dbReference type="InterPro" id="IPR003593">
    <property type="entry name" value="AAA+_ATPase"/>
</dbReference>
<proteinExistence type="inferred from homology"/>
<comment type="similarity">
    <text evidence="1">Belongs to the AAA ATPase family.</text>
</comment>
<keyword evidence="3" id="KW-0067">ATP-binding</keyword>
<dbReference type="InterPro" id="IPR027417">
    <property type="entry name" value="P-loop_NTPase"/>
</dbReference>
<evidence type="ECO:0000259" key="5">
    <source>
        <dbReference type="SMART" id="SM00382"/>
    </source>
</evidence>
<dbReference type="Proteomes" id="UP000326169">
    <property type="component" value="Unassembled WGS sequence"/>
</dbReference>
<dbReference type="Gene3D" id="3.40.50.300">
    <property type="entry name" value="P-loop containing nucleotide triphosphate hydrolases"/>
    <property type="match status" value="1"/>
</dbReference>
<accession>A0A5M3TCX5</accession>
<sequence length="377" mass="42206">MKKVPSLIIYGIPDQIPEDVAVLCRSRLTNAVSKLLEETGIENIQITVGTQSATQKNGQKSSDVSSGTAENKSPYDLSPEDRAKKYKPTQPLFTFEQLVITKEVESDLLLAVDLIELESKVFDDWGLREIEPFPRTALNFHGKPGTGKTLAAHAIAYKINRPILVASYAQIESMYHGEGPKNVEAIFMAAEREKALLFIDEADSLLSKRLTSVNQGSEQAINSMRSQLLICLERFRGVVIFSTNLVQNYDKAFETRVRHVNFPMPDEICRQKIWSKHLPDKMPKAENVSLAELAKVDDVCGRDIKNAVIDAAMRVARQGRNKIELTDLVSSIEGIKKSRINVSNKDKPQELSPEEKKEIGEKIKAELSKQKDEVVDE</sequence>
<feature type="region of interest" description="Disordered" evidence="4">
    <location>
        <begin position="340"/>
        <end position="362"/>
    </location>
</feature>
<dbReference type="Gene3D" id="1.10.8.60">
    <property type="match status" value="1"/>
</dbReference>
<keyword evidence="2" id="KW-0547">Nucleotide-binding</keyword>
<evidence type="ECO:0000256" key="2">
    <source>
        <dbReference type="ARBA" id="ARBA00022741"/>
    </source>
</evidence>
<keyword evidence="7" id="KW-1185">Reference proteome</keyword>
<feature type="compositionally biased region" description="Polar residues" evidence="4">
    <location>
        <begin position="50"/>
        <end position="71"/>
    </location>
</feature>
<evidence type="ECO:0000313" key="7">
    <source>
        <dbReference type="Proteomes" id="UP000326169"/>
    </source>
</evidence>
<dbReference type="RefSeq" id="WP_152088656.1">
    <property type="nucleotide sequence ID" value="NZ_BIMW01000147.1"/>
</dbReference>
<feature type="domain" description="AAA+ ATPase" evidence="5">
    <location>
        <begin position="134"/>
        <end position="263"/>
    </location>
</feature>